<evidence type="ECO:0000259" key="4">
    <source>
        <dbReference type="PROSITE" id="PS50102"/>
    </source>
</evidence>
<dbReference type="GO" id="GO:0005634">
    <property type="term" value="C:nucleus"/>
    <property type="evidence" value="ECO:0007669"/>
    <property type="project" value="TreeGrafter"/>
</dbReference>
<dbReference type="AlphaFoldDB" id="Q4SP55"/>
<keyword evidence="1 2" id="KW-0694">RNA-binding</keyword>
<evidence type="ECO:0000256" key="2">
    <source>
        <dbReference type="PROSITE-ProRule" id="PRU00176"/>
    </source>
</evidence>
<evidence type="ECO:0000256" key="1">
    <source>
        <dbReference type="ARBA" id="ARBA00022884"/>
    </source>
</evidence>
<dbReference type="GO" id="GO:0016020">
    <property type="term" value="C:membrane"/>
    <property type="evidence" value="ECO:0007669"/>
    <property type="project" value="UniProtKB-SubCell"/>
</dbReference>
<dbReference type="GO" id="GO:0005737">
    <property type="term" value="C:cytoplasm"/>
    <property type="evidence" value="ECO:0007669"/>
    <property type="project" value="TreeGrafter"/>
</dbReference>
<evidence type="ECO:0000313" key="5">
    <source>
        <dbReference type="EMBL" id="CAF97577.1"/>
    </source>
</evidence>
<dbReference type="InterPro" id="IPR035979">
    <property type="entry name" value="RBD_domain_sf"/>
</dbReference>
<reference evidence="5" key="2">
    <citation type="submission" date="2004-02" db="EMBL/GenBank/DDBJ databases">
        <authorList>
            <consortium name="Genoscope"/>
            <consortium name="Whitehead Institute Centre for Genome Research"/>
        </authorList>
    </citation>
    <scope>NUCLEOTIDE SEQUENCE</scope>
</reference>
<dbReference type="GO" id="GO:0005524">
    <property type="term" value="F:ATP binding"/>
    <property type="evidence" value="ECO:0007669"/>
    <property type="project" value="UniProtKB-UniRule"/>
</dbReference>
<dbReference type="SUPFAM" id="SSF54928">
    <property type="entry name" value="RNA-binding domain, RBD"/>
    <property type="match status" value="1"/>
</dbReference>
<dbReference type="GO" id="GO:1990904">
    <property type="term" value="C:ribonucleoprotein complex"/>
    <property type="evidence" value="ECO:0007669"/>
    <property type="project" value="TreeGrafter"/>
</dbReference>
<comment type="caution">
    <text evidence="5">The sequence shown here is derived from an EMBL/GenBank/DDBJ whole genome shotgun (WGS) entry which is preliminary data.</text>
</comment>
<dbReference type="KEGG" id="tng:GSTEN00014994G001"/>
<proteinExistence type="inferred from homology"/>
<comment type="catalytic activity">
    <reaction evidence="3">
        <text>ATP + H2O = ADP + phosphate + H(+)</text>
        <dbReference type="Rhea" id="RHEA:13065"/>
        <dbReference type="ChEBI" id="CHEBI:15377"/>
        <dbReference type="ChEBI" id="CHEBI:15378"/>
        <dbReference type="ChEBI" id="CHEBI:30616"/>
        <dbReference type="ChEBI" id="CHEBI:43474"/>
        <dbReference type="ChEBI" id="CHEBI:456216"/>
    </reaction>
</comment>
<name>Q4SP55_TETNG</name>
<dbReference type="EC" id="7.2.2.-" evidence="3"/>
<dbReference type="OrthoDB" id="167718at2759"/>
<dbReference type="InterPro" id="IPR012677">
    <property type="entry name" value="Nucleotide-bd_a/b_plait_sf"/>
</dbReference>
<feature type="domain" description="RRM" evidence="4">
    <location>
        <begin position="146"/>
        <end position="220"/>
    </location>
</feature>
<comment type="subcellular location">
    <subcellularLocation>
        <location evidence="3">Membrane</location>
        <topology evidence="3">Multi-pass membrane protein</topology>
    </subcellularLocation>
</comment>
<dbReference type="GO" id="GO:0003729">
    <property type="term" value="F:mRNA binding"/>
    <property type="evidence" value="ECO:0007669"/>
    <property type="project" value="TreeGrafter"/>
</dbReference>
<keyword evidence="3" id="KW-0460">Magnesium</keyword>
<dbReference type="GO" id="GO:0046872">
    <property type="term" value="F:metal ion binding"/>
    <property type="evidence" value="ECO:0007669"/>
    <property type="project" value="UniProtKB-UniRule"/>
</dbReference>
<comment type="caution">
    <text evidence="3">Lacks conserved residue(s) required for the propagation of feature annotation.</text>
</comment>
<comment type="similarity">
    <text evidence="3">Belongs to the cation transport ATPase (P-type) (TC 3.A.3) family. Type V subfamily.</text>
</comment>
<dbReference type="Pfam" id="PF12409">
    <property type="entry name" value="P5-ATPase"/>
    <property type="match status" value="1"/>
</dbReference>
<organism evidence="5">
    <name type="scientific">Tetraodon nigroviridis</name>
    <name type="common">Spotted green pufferfish</name>
    <name type="synonym">Chelonodon nigroviridis</name>
    <dbReference type="NCBI Taxonomy" id="99883"/>
    <lineage>
        <taxon>Eukaryota</taxon>
        <taxon>Metazoa</taxon>
        <taxon>Chordata</taxon>
        <taxon>Craniata</taxon>
        <taxon>Vertebrata</taxon>
        <taxon>Euteleostomi</taxon>
        <taxon>Actinopterygii</taxon>
        <taxon>Neopterygii</taxon>
        <taxon>Teleostei</taxon>
        <taxon>Neoteleostei</taxon>
        <taxon>Acanthomorphata</taxon>
        <taxon>Eupercaria</taxon>
        <taxon>Tetraodontiformes</taxon>
        <taxon>Tetradontoidea</taxon>
        <taxon>Tetraodontidae</taxon>
        <taxon>Tetraodon</taxon>
    </lineage>
</organism>
<dbReference type="SMART" id="SM00360">
    <property type="entry name" value="RRM"/>
    <property type="match status" value="2"/>
</dbReference>
<dbReference type="Pfam" id="PF00076">
    <property type="entry name" value="RRM_1"/>
    <property type="match status" value="2"/>
</dbReference>
<keyword evidence="3" id="KW-1278">Translocase</keyword>
<keyword evidence="3" id="KW-0067">ATP-binding</keyword>
<gene>
    <name evidence="5" type="ORF">GSTENG00014994001</name>
</gene>
<feature type="transmembrane region" description="Helical" evidence="3">
    <location>
        <begin position="342"/>
        <end position="366"/>
    </location>
</feature>
<dbReference type="Gene3D" id="3.30.70.330">
    <property type="match status" value="3"/>
</dbReference>
<dbReference type="GO" id="GO:0019829">
    <property type="term" value="F:ATPase-coupled monoatomic cation transmembrane transporter activity"/>
    <property type="evidence" value="ECO:0007669"/>
    <property type="project" value="UniProtKB-UniRule"/>
</dbReference>
<dbReference type="InterPro" id="IPR047819">
    <property type="entry name" value="P5A-ATPase_N"/>
</dbReference>
<keyword evidence="3" id="KW-0479">Metal-binding</keyword>
<dbReference type="EMBL" id="CAAE01014542">
    <property type="protein sequence ID" value="CAF97577.1"/>
    <property type="molecule type" value="Genomic_DNA"/>
</dbReference>
<dbReference type="PANTHER" id="PTHR23003">
    <property type="entry name" value="RNA RECOGNITION MOTIF RRM DOMAIN CONTAINING PROTEIN"/>
    <property type="match status" value="1"/>
</dbReference>
<keyword evidence="3" id="KW-0812">Transmembrane</keyword>
<dbReference type="InterPro" id="IPR050374">
    <property type="entry name" value="RRT5_SRSF_SR"/>
</dbReference>
<dbReference type="InterPro" id="IPR000504">
    <property type="entry name" value="RRM_dom"/>
</dbReference>
<feature type="domain" description="RRM" evidence="4">
    <location>
        <begin position="62"/>
        <end position="135"/>
    </location>
</feature>
<dbReference type="PANTHER" id="PTHR23003:SF3">
    <property type="entry name" value="FI21236P1-RELATED"/>
    <property type="match status" value="1"/>
</dbReference>
<keyword evidence="3" id="KW-0547">Nucleotide-binding</keyword>
<protein>
    <recommendedName>
        <fullName evidence="3">Cation-transporting ATPase</fullName>
        <ecNumber evidence="3">7.2.2.-</ecNumber>
    </recommendedName>
</protein>
<accession>Q4SP55</accession>
<keyword evidence="3" id="KW-0472">Membrane</keyword>
<sequence>MDRSKKHAYIDLASEMDVTKALTLDGEMVLDKPIKVEKAKIKSAKKVKLSAEEKKAPTTPKTTLFVSNLPYRVKEATLKSVFKKAVRVALPEIDGRKRGFAFVEFATVADAEKAMKSTENMKIRKRDIRAEFCQKQKSDLGEELTKTLIVTGLNDKTTAETLRDAFEGAVSARVMTNKTKVSSRFGFVEFESDEVCQKAKKTMEDCQIDGNKVIVAFARTKVQRKPSAAARDSAEDQAAEQNVAVESIALQGSGHHTIQPFILFSDWAAAGGRLDRRCRTRPDSFTHHDAPRLMRCGETLLVAAFWQNEDEGAINQKAAEGRQVCKHKPLPVQEVWGYQPCLWKMVLVGAGAVCSGGLLLLLLYWLPEWGVKSTCTPTSLKEAHTLLLRTRVGDL</sequence>
<evidence type="ECO:0000256" key="3">
    <source>
        <dbReference type="RuleBase" id="RU362082"/>
    </source>
</evidence>
<reference evidence="5" key="1">
    <citation type="journal article" date="2004" name="Nature">
        <title>Genome duplication in the teleost fish Tetraodon nigroviridis reveals the early vertebrate proto-karyotype.</title>
        <authorList>
            <person name="Jaillon O."/>
            <person name="Aury J.-M."/>
            <person name="Brunet F."/>
            <person name="Petit J.-L."/>
            <person name="Stange-Thomann N."/>
            <person name="Mauceli E."/>
            <person name="Bouneau L."/>
            <person name="Fischer C."/>
            <person name="Ozouf-Costaz C."/>
            <person name="Bernot A."/>
            <person name="Nicaud S."/>
            <person name="Jaffe D."/>
            <person name="Fisher S."/>
            <person name="Lutfalla G."/>
            <person name="Dossat C."/>
            <person name="Segurens B."/>
            <person name="Dasilva C."/>
            <person name="Salanoubat M."/>
            <person name="Levy M."/>
            <person name="Boudet N."/>
            <person name="Castellano S."/>
            <person name="Anthouard V."/>
            <person name="Jubin C."/>
            <person name="Castelli V."/>
            <person name="Katinka M."/>
            <person name="Vacherie B."/>
            <person name="Biemont C."/>
            <person name="Skalli Z."/>
            <person name="Cattolico L."/>
            <person name="Poulain J."/>
            <person name="De Berardinis V."/>
            <person name="Cruaud C."/>
            <person name="Duprat S."/>
            <person name="Brottier P."/>
            <person name="Coutanceau J.-P."/>
            <person name="Gouzy J."/>
            <person name="Parra G."/>
            <person name="Lardier G."/>
            <person name="Chapple C."/>
            <person name="McKernan K.J."/>
            <person name="McEwan P."/>
            <person name="Bosak S."/>
            <person name="Kellis M."/>
            <person name="Volff J.-N."/>
            <person name="Guigo R."/>
            <person name="Zody M.C."/>
            <person name="Mesirov J."/>
            <person name="Lindblad-Toh K."/>
            <person name="Birren B."/>
            <person name="Nusbaum C."/>
            <person name="Kahn D."/>
            <person name="Robinson-Rechavi M."/>
            <person name="Laudet V."/>
            <person name="Schachter V."/>
            <person name="Quetier F."/>
            <person name="Saurin W."/>
            <person name="Scarpelli C."/>
            <person name="Wincker P."/>
            <person name="Lander E.S."/>
            <person name="Weissenbach J."/>
            <person name="Roest Crollius H."/>
        </authorList>
    </citation>
    <scope>NUCLEOTIDE SEQUENCE [LARGE SCALE GENOMIC DNA]</scope>
</reference>
<keyword evidence="3" id="KW-1133">Transmembrane helix</keyword>
<dbReference type="PROSITE" id="PS50102">
    <property type="entry name" value="RRM"/>
    <property type="match status" value="2"/>
</dbReference>